<dbReference type="Gene3D" id="3.40.30.10">
    <property type="entry name" value="Glutaredoxin"/>
    <property type="match status" value="1"/>
</dbReference>
<dbReference type="InterPro" id="IPR000591">
    <property type="entry name" value="DEP_dom"/>
</dbReference>
<dbReference type="Pfam" id="PF04784">
    <property type="entry name" value="DUF547"/>
    <property type="match status" value="1"/>
</dbReference>
<comment type="caution">
    <text evidence="2">The sequence shown here is derived from an EMBL/GenBank/DDBJ whole genome shotgun (WGS) entry which is preliminary data.</text>
</comment>
<dbReference type="AlphaFoldDB" id="A0AA35RAE4"/>
<dbReference type="Proteomes" id="UP001174909">
    <property type="component" value="Unassembled WGS sequence"/>
</dbReference>
<dbReference type="InterPro" id="IPR051548">
    <property type="entry name" value="Grx-like_ET"/>
</dbReference>
<dbReference type="InterPro" id="IPR036249">
    <property type="entry name" value="Thioredoxin-like_sf"/>
</dbReference>
<dbReference type="Gene3D" id="1.10.10.10">
    <property type="entry name" value="Winged helix-like DNA-binding domain superfamily/Winged helix DNA-binding domain"/>
    <property type="match status" value="1"/>
</dbReference>
<reference evidence="2" key="1">
    <citation type="submission" date="2023-03" db="EMBL/GenBank/DDBJ databases">
        <authorList>
            <person name="Steffen K."/>
            <person name="Cardenas P."/>
        </authorList>
    </citation>
    <scope>NUCLEOTIDE SEQUENCE</scope>
</reference>
<dbReference type="SMART" id="SM00049">
    <property type="entry name" value="DEP"/>
    <property type="match status" value="1"/>
</dbReference>
<keyword evidence="3" id="KW-1185">Reference proteome</keyword>
<proteinExistence type="predicted"/>
<evidence type="ECO:0000259" key="1">
    <source>
        <dbReference type="PROSITE" id="PS50186"/>
    </source>
</evidence>
<dbReference type="InterPro" id="IPR036390">
    <property type="entry name" value="WH_DNA-bd_sf"/>
</dbReference>
<protein>
    <submittedName>
        <fullName evidence="2">Glutaredoxin-C3</fullName>
    </submittedName>
</protein>
<dbReference type="GO" id="GO:0009055">
    <property type="term" value="F:electron transfer activity"/>
    <property type="evidence" value="ECO:0007669"/>
    <property type="project" value="TreeGrafter"/>
</dbReference>
<dbReference type="GO" id="GO:0045454">
    <property type="term" value="P:cell redox homeostasis"/>
    <property type="evidence" value="ECO:0007669"/>
    <property type="project" value="TreeGrafter"/>
</dbReference>
<dbReference type="InterPro" id="IPR006869">
    <property type="entry name" value="DUF547"/>
</dbReference>
<dbReference type="GO" id="GO:0035556">
    <property type="term" value="P:intracellular signal transduction"/>
    <property type="evidence" value="ECO:0007669"/>
    <property type="project" value="InterPro"/>
</dbReference>
<dbReference type="SUPFAM" id="SSF52833">
    <property type="entry name" value="Thioredoxin-like"/>
    <property type="match status" value="1"/>
</dbReference>
<dbReference type="InterPro" id="IPR002109">
    <property type="entry name" value="Glutaredoxin"/>
</dbReference>
<dbReference type="Pfam" id="PF00462">
    <property type="entry name" value="Glutaredoxin"/>
    <property type="match status" value="1"/>
</dbReference>
<dbReference type="InterPro" id="IPR036388">
    <property type="entry name" value="WH-like_DNA-bd_sf"/>
</dbReference>
<dbReference type="EMBL" id="CASHTH010000716">
    <property type="protein sequence ID" value="CAI8006756.1"/>
    <property type="molecule type" value="Genomic_DNA"/>
</dbReference>
<dbReference type="SUPFAM" id="SSF46785">
    <property type="entry name" value="Winged helix' DNA-binding domain"/>
    <property type="match status" value="1"/>
</dbReference>
<dbReference type="InterPro" id="IPR014025">
    <property type="entry name" value="Glutaredoxin_subgr"/>
</dbReference>
<accession>A0AA35RAE4</accession>
<dbReference type="PROSITE" id="PS50186">
    <property type="entry name" value="DEP"/>
    <property type="match status" value="1"/>
</dbReference>
<evidence type="ECO:0000313" key="3">
    <source>
        <dbReference type="Proteomes" id="UP001174909"/>
    </source>
</evidence>
<dbReference type="CDD" id="cd04371">
    <property type="entry name" value="DEP"/>
    <property type="match status" value="1"/>
</dbReference>
<dbReference type="PANTHER" id="PTHR34386:SF1">
    <property type="entry name" value="GLUTAREDOXIN-LIKE PROTEIN NRDH"/>
    <property type="match status" value="1"/>
</dbReference>
<feature type="domain" description="DEP" evidence="1">
    <location>
        <begin position="89"/>
        <end position="148"/>
    </location>
</feature>
<organism evidence="2 3">
    <name type="scientific">Geodia barretti</name>
    <name type="common">Barrett's horny sponge</name>
    <dbReference type="NCBI Taxonomy" id="519541"/>
    <lineage>
        <taxon>Eukaryota</taxon>
        <taxon>Metazoa</taxon>
        <taxon>Porifera</taxon>
        <taxon>Demospongiae</taxon>
        <taxon>Heteroscleromorpha</taxon>
        <taxon>Tetractinellida</taxon>
        <taxon>Astrophorina</taxon>
        <taxon>Geodiidae</taxon>
        <taxon>Geodia</taxon>
    </lineage>
</organism>
<name>A0AA35RAE4_GEOBA</name>
<dbReference type="Pfam" id="PF00610">
    <property type="entry name" value="DEP"/>
    <property type="match status" value="1"/>
</dbReference>
<dbReference type="CDD" id="cd02066">
    <property type="entry name" value="GRX_family"/>
    <property type="match status" value="1"/>
</dbReference>
<evidence type="ECO:0000313" key="2">
    <source>
        <dbReference type="EMBL" id="CAI8006756.1"/>
    </source>
</evidence>
<dbReference type="PROSITE" id="PS51354">
    <property type="entry name" value="GLUTAREDOXIN_2"/>
    <property type="match status" value="1"/>
</dbReference>
<sequence length="335" mass="38759">MAAFQGQVLLFTITGCPFCSRSRKVLADLQVPFVEVNLDHYPDRRYEMQEKTGRRTVPQIFFNSKHIGGFDDLKKLYDSGSLEDELKGYKNSFVARDLVTWLVEQKKLPSREEAVKQGLELQAKHFIHHVTFDHEFKDEWLFFRLLGDGHLKALNAKLSYACIPRPGFWVDYRGISKSHKFEAYVRATAELKRVDLLSLSVSEKIAFFVNVYNALVVHGFVVLGPPTNHLKRYRFFSSTSYIVSGRCYSLNDLENGVLRSNRKPPANFRRPFSSSDPRLKVALEEVDPRVHFALMLCWVCGHMAPGDKRSSLKDLLDLGNYRLKFQKYNWEVNTH</sequence>
<dbReference type="PANTHER" id="PTHR34386">
    <property type="entry name" value="GLUTAREDOXIN"/>
    <property type="match status" value="1"/>
</dbReference>
<dbReference type="PRINTS" id="PR00160">
    <property type="entry name" value="GLUTAREDOXIN"/>
</dbReference>
<gene>
    <name evidence="2" type="ORF">GBAR_LOCUS4886</name>
</gene>